<gene>
    <name evidence="1" type="ORF">DMP06_06555</name>
</gene>
<protein>
    <submittedName>
        <fullName evidence="1">Uncharacterized protein</fullName>
    </submittedName>
</protein>
<sequence>MSRLAATHALDKAPEEDSSGAFLRIDTFAFEKSIDEVDFSSEGSPCQAGELSFEESIDQADRLVFEPAPAASRINEVLLCGDDCVRCGACFGDAGDACAFEGASVAGPCPDMSEGSFDKKREFGEASCGSGVSRGGHVSCGTMLDEESLAAEVAEIFERRGFPAYAARFAAQAAVEAACEMWHPCRTDGGAADE</sequence>
<dbReference type="Proteomes" id="UP000269591">
    <property type="component" value="Unassembled WGS sequence"/>
</dbReference>
<dbReference type="RefSeq" id="WP_123208943.1">
    <property type="nucleotide sequence ID" value="NZ_JBHTHO010000003.1"/>
</dbReference>
<organism evidence="1 2">
    <name type="scientific">Slackia equolifaciens</name>
    <dbReference type="NCBI Taxonomy" id="498718"/>
    <lineage>
        <taxon>Bacteria</taxon>
        <taxon>Bacillati</taxon>
        <taxon>Actinomycetota</taxon>
        <taxon>Coriobacteriia</taxon>
        <taxon>Eggerthellales</taxon>
        <taxon>Eggerthellaceae</taxon>
        <taxon>Slackia</taxon>
    </lineage>
</organism>
<dbReference type="EMBL" id="QIBX01000010">
    <property type="protein sequence ID" value="RNL39814.1"/>
    <property type="molecule type" value="Genomic_DNA"/>
</dbReference>
<comment type="caution">
    <text evidence="1">The sequence shown here is derived from an EMBL/GenBank/DDBJ whole genome shotgun (WGS) entry which is preliminary data.</text>
</comment>
<evidence type="ECO:0000313" key="1">
    <source>
        <dbReference type="EMBL" id="RNL39814.1"/>
    </source>
</evidence>
<accession>A0A3N0AZ15</accession>
<reference evidence="2" key="1">
    <citation type="submission" date="2018-05" db="EMBL/GenBank/DDBJ databases">
        <title>Genome Sequencing of selected type strains of the family Eggerthellaceae.</title>
        <authorList>
            <person name="Danylec N."/>
            <person name="Stoll D.A."/>
            <person name="Doetsch A."/>
            <person name="Huch M."/>
        </authorList>
    </citation>
    <scope>NUCLEOTIDE SEQUENCE [LARGE SCALE GENOMIC DNA]</scope>
    <source>
        <strain evidence="2">DSM 24851</strain>
    </source>
</reference>
<name>A0A3N0AZ15_9ACTN</name>
<dbReference type="AlphaFoldDB" id="A0A3N0AZ15"/>
<evidence type="ECO:0000313" key="2">
    <source>
        <dbReference type="Proteomes" id="UP000269591"/>
    </source>
</evidence>
<proteinExistence type="predicted"/>
<keyword evidence="2" id="KW-1185">Reference proteome</keyword>